<dbReference type="KEGG" id="mhf:MHF_0964"/>
<name>F6FJ23_MYCHI</name>
<proteinExistence type="predicted"/>
<gene>
    <name evidence="1" type="ordered locus">MHF_0964</name>
</gene>
<dbReference type="STRING" id="859194.MHF_0964"/>
<reference evidence="1 2" key="1">
    <citation type="journal article" date="2011" name="J. Bacteriol.">
        <title>Complete genome sequences of two hemotropic Mycoplasmas, Mycoplasma haemofelis strain Ohio2 and Mycoplasma suis strain Illinois.</title>
        <authorList>
            <person name="Messick J.B."/>
            <person name="Santos A.P."/>
            <person name="Guimaraes A.M."/>
        </authorList>
    </citation>
    <scope>NUCLEOTIDE SEQUENCE [LARGE SCALE GENOMIC DNA]</scope>
    <source>
        <strain evidence="1 2">Ohio2</strain>
    </source>
</reference>
<dbReference type="EMBL" id="CP002808">
    <property type="protein sequence ID" value="AEG73221.1"/>
    <property type="molecule type" value="Genomic_DNA"/>
</dbReference>
<reference key="2">
    <citation type="submission" date="2011-05" db="EMBL/GenBank/DDBJ databases">
        <title>The Genome of Mycoplasma haemofelis Strain Ohio2, a pathogenic hemoplasma of the cat.</title>
        <authorList>
            <person name="Santos A.P."/>
            <person name="Guimaraes A.M.S."/>
            <person name="SanMiguel P.J."/>
            <person name="Martin S.W."/>
            <person name="Messick J.B."/>
        </authorList>
    </citation>
    <scope>NUCLEOTIDE SEQUENCE</scope>
    <source>
        <strain>Ohio2</strain>
    </source>
</reference>
<evidence type="ECO:0000313" key="1">
    <source>
        <dbReference type="EMBL" id="AEG73221.1"/>
    </source>
</evidence>
<protein>
    <submittedName>
        <fullName evidence="1">Uncharacterized protein</fullName>
    </submittedName>
</protein>
<dbReference type="Proteomes" id="UP000007952">
    <property type="component" value="Chromosome"/>
</dbReference>
<sequence length="226" mass="25464">MDPKLLGLTGALGTAAAGGGVYWSMQSSKQPISNLLSSEKALLLITDYSDSKWSDAWKKYKSSNGEGNKWGIRDWLTKKDSNEAPTEFKEECKKRAESKVSGKSDQEYQDIKDWCTRPKKISELLSFEGKKVLLSQTGDSEEWGKMWTSYKKHHENGTQAGNSGTTYKTPDELGVSDWTNKAKESSIPNEYKTACQTKAESHIDISKITEDPNFQKVEKWCTRDKQ</sequence>
<organism evidence="1 2">
    <name type="scientific">Mycoplasma haemofelis (strain Ohio2)</name>
    <dbReference type="NCBI Taxonomy" id="859194"/>
    <lineage>
        <taxon>Bacteria</taxon>
        <taxon>Bacillati</taxon>
        <taxon>Mycoplasmatota</taxon>
        <taxon>Mollicutes</taxon>
        <taxon>Mycoplasmataceae</taxon>
        <taxon>Mycoplasma</taxon>
    </lineage>
</organism>
<dbReference type="AlphaFoldDB" id="F6FJ23"/>
<dbReference type="HOGENOM" id="CLU_098620_0_0_14"/>
<dbReference type="BioCyc" id="MHAE859194:G1GR7-958-MONOMER"/>
<evidence type="ECO:0000313" key="2">
    <source>
        <dbReference type="Proteomes" id="UP000007952"/>
    </source>
</evidence>
<accession>F6FJ23</accession>